<reference evidence="6 7" key="1">
    <citation type="journal article" date="2011" name="Proc. Natl. Acad. Sci. U.S.A.">
        <title>Genetic diversity and population structure of the endangered marsupial Sarcophilus harrisii (Tasmanian devil).</title>
        <authorList>
            <person name="Miller W."/>
            <person name="Hayes V.M."/>
            <person name="Ratan A."/>
            <person name="Petersen D.C."/>
            <person name="Wittekindt N.E."/>
            <person name="Miller J."/>
            <person name="Walenz B."/>
            <person name="Knight J."/>
            <person name="Qi J."/>
            <person name="Zhao F."/>
            <person name="Wang Q."/>
            <person name="Bedoya-Reina O.C."/>
            <person name="Katiyar N."/>
            <person name="Tomsho L.P."/>
            <person name="Kasson L.M."/>
            <person name="Hardie R.A."/>
            <person name="Woodbridge P."/>
            <person name="Tindall E.A."/>
            <person name="Bertelsen M.F."/>
            <person name="Dixon D."/>
            <person name="Pyecroft S."/>
            <person name="Helgen K.M."/>
            <person name="Lesk A.M."/>
            <person name="Pringle T.H."/>
            <person name="Patterson N."/>
            <person name="Zhang Y."/>
            <person name="Kreiss A."/>
            <person name="Woods G.M."/>
            <person name="Jones M.E."/>
            <person name="Schuster S.C."/>
        </authorList>
    </citation>
    <scope>NUCLEOTIDE SEQUENCE [LARGE SCALE GENOMIC DNA]</scope>
</reference>
<dbReference type="PROSITE" id="PS50835">
    <property type="entry name" value="IG_LIKE"/>
    <property type="match status" value="1"/>
</dbReference>
<dbReference type="GO" id="GO:0050852">
    <property type="term" value="P:T cell receptor signaling pathway"/>
    <property type="evidence" value="ECO:0007669"/>
    <property type="project" value="TreeGrafter"/>
</dbReference>
<evidence type="ECO:0000256" key="1">
    <source>
        <dbReference type="ARBA" id="ARBA00004370"/>
    </source>
</evidence>
<name>A0A7N4NPX5_SARHA</name>
<dbReference type="GO" id="GO:0009897">
    <property type="term" value="C:external side of plasma membrane"/>
    <property type="evidence" value="ECO:0007669"/>
    <property type="project" value="TreeGrafter"/>
</dbReference>
<sequence>MVNMPDFSHSSQSSFLFNCLLFLLCLMELNAEEGKVIGHREPILAMVGEEVEFPCYISSTLDAEDMEIRFFRNKVSEIVFIYQDRQELFNKQMVEYRDRAHLVKDYIQEGSVSLRLFHIIPADEGQYGCLFQSKDFSNSATWELEVAGR</sequence>
<reference evidence="6" key="2">
    <citation type="submission" date="2025-08" db="UniProtKB">
        <authorList>
            <consortium name="Ensembl"/>
        </authorList>
    </citation>
    <scope>IDENTIFICATION</scope>
</reference>
<dbReference type="SUPFAM" id="SSF48726">
    <property type="entry name" value="Immunoglobulin"/>
    <property type="match status" value="1"/>
</dbReference>
<feature type="chain" id="PRO_5029863396" description="Ig-like domain-containing protein" evidence="4">
    <location>
        <begin position="32"/>
        <end position="149"/>
    </location>
</feature>
<dbReference type="AlphaFoldDB" id="A0A7N4NPX5"/>
<organism evidence="6 7">
    <name type="scientific">Sarcophilus harrisii</name>
    <name type="common">Tasmanian devil</name>
    <name type="synonym">Sarcophilus laniarius</name>
    <dbReference type="NCBI Taxonomy" id="9305"/>
    <lineage>
        <taxon>Eukaryota</taxon>
        <taxon>Metazoa</taxon>
        <taxon>Chordata</taxon>
        <taxon>Craniata</taxon>
        <taxon>Vertebrata</taxon>
        <taxon>Euteleostomi</taxon>
        <taxon>Mammalia</taxon>
        <taxon>Metatheria</taxon>
        <taxon>Dasyuromorphia</taxon>
        <taxon>Dasyuridae</taxon>
        <taxon>Sarcophilus</taxon>
    </lineage>
</organism>
<protein>
    <recommendedName>
        <fullName evidence="5">Ig-like domain-containing protein</fullName>
    </recommendedName>
</protein>
<dbReference type="GO" id="GO:0001817">
    <property type="term" value="P:regulation of cytokine production"/>
    <property type="evidence" value="ECO:0007669"/>
    <property type="project" value="TreeGrafter"/>
</dbReference>
<dbReference type="GeneTree" id="ENSGT00940000160338"/>
<evidence type="ECO:0000259" key="5">
    <source>
        <dbReference type="PROSITE" id="PS50835"/>
    </source>
</evidence>
<dbReference type="Ensembl" id="ENSSHAT00000040041.1">
    <property type="protein sequence ID" value="ENSSHAP00000026407.1"/>
    <property type="gene ID" value="ENSSHAG00000026903.1"/>
</dbReference>
<evidence type="ECO:0000256" key="2">
    <source>
        <dbReference type="ARBA" id="ARBA00023136"/>
    </source>
</evidence>
<evidence type="ECO:0000256" key="4">
    <source>
        <dbReference type="SAM" id="SignalP"/>
    </source>
</evidence>
<dbReference type="Pfam" id="PF07686">
    <property type="entry name" value="V-set"/>
    <property type="match status" value="1"/>
</dbReference>
<dbReference type="InterPro" id="IPR036179">
    <property type="entry name" value="Ig-like_dom_sf"/>
</dbReference>
<keyword evidence="2" id="KW-0472">Membrane</keyword>
<evidence type="ECO:0000313" key="6">
    <source>
        <dbReference type="Ensembl" id="ENSSHAP00000026407.1"/>
    </source>
</evidence>
<dbReference type="PANTHER" id="PTHR24100:SF130">
    <property type="entry name" value="BUTYROPHILIN-LIKE PROTEIN 9"/>
    <property type="match status" value="1"/>
</dbReference>
<reference evidence="6" key="3">
    <citation type="submission" date="2025-09" db="UniProtKB">
        <authorList>
            <consortium name="Ensembl"/>
        </authorList>
    </citation>
    <scope>IDENTIFICATION</scope>
</reference>
<dbReference type="InterPro" id="IPR013106">
    <property type="entry name" value="Ig_V-set"/>
</dbReference>
<dbReference type="InterPro" id="IPR003599">
    <property type="entry name" value="Ig_sub"/>
</dbReference>
<dbReference type="Proteomes" id="UP000007648">
    <property type="component" value="Unassembled WGS sequence"/>
</dbReference>
<keyword evidence="3" id="KW-0393">Immunoglobulin domain</keyword>
<dbReference type="PANTHER" id="PTHR24100">
    <property type="entry name" value="BUTYROPHILIN"/>
    <property type="match status" value="1"/>
</dbReference>
<dbReference type="SMART" id="SM00409">
    <property type="entry name" value="IG"/>
    <property type="match status" value="1"/>
</dbReference>
<comment type="subcellular location">
    <subcellularLocation>
        <location evidence="1">Membrane</location>
    </subcellularLocation>
</comment>
<evidence type="ECO:0000313" key="7">
    <source>
        <dbReference type="Proteomes" id="UP000007648"/>
    </source>
</evidence>
<keyword evidence="7" id="KW-1185">Reference proteome</keyword>
<dbReference type="GO" id="GO:0005102">
    <property type="term" value="F:signaling receptor binding"/>
    <property type="evidence" value="ECO:0007669"/>
    <property type="project" value="TreeGrafter"/>
</dbReference>
<feature type="signal peptide" evidence="4">
    <location>
        <begin position="1"/>
        <end position="31"/>
    </location>
</feature>
<dbReference type="InterPro" id="IPR050504">
    <property type="entry name" value="IgSF_BTN/MOG"/>
</dbReference>
<dbReference type="InterPro" id="IPR007110">
    <property type="entry name" value="Ig-like_dom"/>
</dbReference>
<proteinExistence type="predicted"/>
<feature type="domain" description="Ig-like" evidence="5">
    <location>
        <begin position="48"/>
        <end position="147"/>
    </location>
</feature>
<accession>A0A7N4NPX5</accession>
<dbReference type="Gene3D" id="2.60.40.10">
    <property type="entry name" value="Immunoglobulins"/>
    <property type="match status" value="1"/>
</dbReference>
<dbReference type="InterPro" id="IPR013783">
    <property type="entry name" value="Ig-like_fold"/>
</dbReference>
<dbReference type="InParanoid" id="A0A7N4NPX5"/>
<keyword evidence="4" id="KW-0732">Signal</keyword>
<dbReference type="FunFam" id="2.60.40.10:FF:000208">
    <property type="entry name" value="Butyrophilin subfamily 1 member A1"/>
    <property type="match status" value="1"/>
</dbReference>
<evidence type="ECO:0000256" key="3">
    <source>
        <dbReference type="ARBA" id="ARBA00023319"/>
    </source>
</evidence>